<protein>
    <submittedName>
        <fullName evidence="1">Uncharacterized protein</fullName>
    </submittedName>
</protein>
<organism evidence="1 2">
    <name type="scientific">Streptomyces cynarae</name>
    <dbReference type="NCBI Taxonomy" id="2981134"/>
    <lineage>
        <taxon>Bacteria</taxon>
        <taxon>Bacillati</taxon>
        <taxon>Actinomycetota</taxon>
        <taxon>Actinomycetes</taxon>
        <taxon>Kitasatosporales</taxon>
        <taxon>Streptomycetaceae</taxon>
        <taxon>Streptomyces</taxon>
    </lineage>
</organism>
<dbReference type="EMBL" id="CP106793">
    <property type="protein sequence ID" value="UXY24826.1"/>
    <property type="molecule type" value="Genomic_DNA"/>
</dbReference>
<gene>
    <name evidence="1" type="ORF">N8I84_01145</name>
</gene>
<sequence>MSTAMPAALPFLISLAAVPDIAVRPGFVDLLVVAAELSQLVDMNNESQVLLLGNDYDHPEREWCRAAFAAHASALRASLQGETLPDGLISADDRECLLTSPRCVRRLAAMTPAYPPPITTTLVLSVMVSP</sequence>
<keyword evidence="2" id="KW-1185">Reference proteome</keyword>
<dbReference type="RefSeq" id="WP_263235049.1">
    <property type="nucleotide sequence ID" value="NZ_CP106793.1"/>
</dbReference>
<name>A0ABY6EDM3_9ACTN</name>
<proteinExistence type="predicted"/>
<evidence type="ECO:0000313" key="2">
    <source>
        <dbReference type="Proteomes" id="UP001061298"/>
    </source>
</evidence>
<dbReference type="Proteomes" id="UP001061298">
    <property type="component" value="Chromosome"/>
</dbReference>
<reference evidence="1" key="1">
    <citation type="submission" date="2022-10" db="EMBL/GenBank/DDBJ databases">
        <authorList>
            <person name="Mo P."/>
        </authorList>
    </citation>
    <scope>NUCLEOTIDE SEQUENCE</scope>
    <source>
        <strain evidence="1">HUAS 13-4</strain>
    </source>
</reference>
<accession>A0ABY6EDM3</accession>
<evidence type="ECO:0000313" key="1">
    <source>
        <dbReference type="EMBL" id="UXY24826.1"/>
    </source>
</evidence>